<feature type="domain" description="Histidine kinase" evidence="8">
    <location>
        <begin position="173"/>
        <end position="385"/>
    </location>
</feature>
<evidence type="ECO:0000313" key="9">
    <source>
        <dbReference type="EMBL" id="EXY75634.1"/>
    </source>
</evidence>
<gene>
    <name evidence="9" type="ORF">M124_0584</name>
</gene>
<dbReference type="InterPro" id="IPR036890">
    <property type="entry name" value="HATPase_C_sf"/>
</dbReference>
<evidence type="ECO:0000256" key="3">
    <source>
        <dbReference type="ARBA" id="ARBA00022553"/>
    </source>
</evidence>
<dbReference type="SMART" id="SM00388">
    <property type="entry name" value="HisKA"/>
    <property type="match status" value="1"/>
</dbReference>
<proteinExistence type="predicted"/>
<dbReference type="SMART" id="SM00387">
    <property type="entry name" value="HATPase_c"/>
    <property type="match status" value="1"/>
</dbReference>
<keyword evidence="3" id="KW-0597">Phosphoprotein</keyword>
<dbReference type="InterPro" id="IPR003661">
    <property type="entry name" value="HisK_dim/P_dom"/>
</dbReference>
<dbReference type="PRINTS" id="PR00344">
    <property type="entry name" value="BCTRLSENSOR"/>
</dbReference>
<accession>A0A015SU21</accession>
<keyword evidence="5 9" id="KW-0418">Kinase</keyword>
<feature type="coiled-coil region" evidence="7">
    <location>
        <begin position="146"/>
        <end position="173"/>
    </location>
</feature>
<comment type="catalytic activity">
    <reaction evidence="1">
        <text>ATP + protein L-histidine = ADP + protein N-phospho-L-histidine.</text>
        <dbReference type="EC" id="2.7.13.3"/>
    </reaction>
</comment>
<evidence type="ECO:0000256" key="5">
    <source>
        <dbReference type="ARBA" id="ARBA00022777"/>
    </source>
</evidence>
<dbReference type="InterPro" id="IPR036097">
    <property type="entry name" value="HisK_dim/P_sf"/>
</dbReference>
<evidence type="ECO:0000259" key="8">
    <source>
        <dbReference type="PROSITE" id="PS50109"/>
    </source>
</evidence>
<organism evidence="9 10">
    <name type="scientific">Bacteroides fragilis str. 3988T(B)14</name>
    <dbReference type="NCBI Taxonomy" id="1339315"/>
    <lineage>
        <taxon>Bacteria</taxon>
        <taxon>Pseudomonadati</taxon>
        <taxon>Bacteroidota</taxon>
        <taxon>Bacteroidia</taxon>
        <taxon>Bacteroidales</taxon>
        <taxon>Bacteroidaceae</taxon>
        <taxon>Bacteroides</taxon>
    </lineage>
</organism>
<dbReference type="PATRIC" id="fig|1339315.3.peg.1391"/>
<dbReference type="PANTHER" id="PTHR43711:SF31">
    <property type="entry name" value="HISTIDINE KINASE"/>
    <property type="match status" value="1"/>
</dbReference>
<dbReference type="CDD" id="cd16922">
    <property type="entry name" value="HATPase_EvgS-ArcB-TorS-like"/>
    <property type="match status" value="1"/>
</dbReference>
<dbReference type="Gene3D" id="3.30.565.10">
    <property type="entry name" value="Histidine kinase-like ATPase, C-terminal domain"/>
    <property type="match status" value="1"/>
</dbReference>
<evidence type="ECO:0000256" key="6">
    <source>
        <dbReference type="ARBA" id="ARBA00023012"/>
    </source>
</evidence>
<evidence type="ECO:0000313" key="10">
    <source>
        <dbReference type="Proteomes" id="UP000020529"/>
    </source>
</evidence>
<dbReference type="InterPro" id="IPR004358">
    <property type="entry name" value="Sig_transdc_His_kin-like_C"/>
</dbReference>
<keyword evidence="6" id="KW-0902">Two-component regulatory system</keyword>
<dbReference type="SUPFAM" id="SSF47384">
    <property type="entry name" value="Homodimeric domain of signal transducing histidine kinase"/>
    <property type="match status" value="1"/>
</dbReference>
<dbReference type="CDD" id="cd00082">
    <property type="entry name" value="HisKA"/>
    <property type="match status" value="1"/>
</dbReference>
<dbReference type="PROSITE" id="PS50109">
    <property type="entry name" value="HIS_KIN"/>
    <property type="match status" value="1"/>
</dbReference>
<dbReference type="SUPFAM" id="SSF55874">
    <property type="entry name" value="ATPase domain of HSP90 chaperone/DNA topoisomerase II/histidine kinase"/>
    <property type="match status" value="1"/>
</dbReference>
<keyword evidence="4" id="KW-0808">Transferase</keyword>
<dbReference type="Pfam" id="PF02518">
    <property type="entry name" value="HATPase_c"/>
    <property type="match status" value="1"/>
</dbReference>
<evidence type="ECO:0000256" key="1">
    <source>
        <dbReference type="ARBA" id="ARBA00000085"/>
    </source>
</evidence>
<evidence type="ECO:0000256" key="7">
    <source>
        <dbReference type="SAM" id="Coils"/>
    </source>
</evidence>
<dbReference type="InterPro" id="IPR003594">
    <property type="entry name" value="HATPase_dom"/>
</dbReference>
<sequence>MKQEKQTELLRTQQMLNEVNRKLLMTLGVAEVFPWKWELAEHMVWFDARPSDDPAGWEIFHNDSFPVSIARVYQGIYKEDRLRVIEACRGILKGKVKKVVVELRFWAKKREGLVLEWLEMHAIPGKVDENGRLLTVEGSLMSITRQKVMEEELTAAKEKAEEANRLKSALIANMNHEIRTPLNAIVGFASLLSIIDDEKEQQEYIGLIQSNTEHLLRLMNDVIDLSNIESGVMDIVGSDVVLDSLMKEMELTYVPKAETNNLVLAWDREQSNAHIYTDRDRLIQILEHLLDNAIKFTTKGTVRWGYQEKENGQIRFYVTDTGCGIPNDKKEVIFERFVKLDSFTQGLGLGLSLCKIIIERMHGAIGVESEVGEGSTFWFTIPNLSDNHI</sequence>
<dbReference type="EMBL" id="JGCY01000233">
    <property type="protein sequence ID" value="EXY75634.1"/>
    <property type="molecule type" value="Genomic_DNA"/>
</dbReference>
<dbReference type="AlphaFoldDB" id="A0A015SU21"/>
<protein>
    <recommendedName>
        <fullName evidence="2">histidine kinase</fullName>
        <ecNumber evidence="2">2.7.13.3</ecNumber>
    </recommendedName>
</protein>
<keyword evidence="7" id="KW-0175">Coiled coil</keyword>
<comment type="caution">
    <text evidence="9">The sequence shown here is derived from an EMBL/GenBank/DDBJ whole genome shotgun (WGS) entry which is preliminary data.</text>
</comment>
<dbReference type="EC" id="2.7.13.3" evidence="2"/>
<name>A0A015SU21_BACFG</name>
<dbReference type="InterPro" id="IPR050736">
    <property type="entry name" value="Sensor_HK_Regulatory"/>
</dbReference>
<evidence type="ECO:0000256" key="2">
    <source>
        <dbReference type="ARBA" id="ARBA00012438"/>
    </source>
</evidence>
<dbReference type="Gene3D" id="1.10.287.130">
    <property type="match status" value="1"/>
</dbReference>
<dbReference type="Proteomes" id="UP000020529">
    <property type="component" value="Unassembled WGS sequence"/>
</dbReference>
<dbReference type="Pfam" id="PF00512">
    <property type="entry name" value="HisKA"/>
    <property type="match status" value="1"/>
</dbReference>
<dbReference type="PANTHER" id="PTHR43711">
    <property type="entry name" value="TWO-COMPONENT HISTIDINE KINASE"/>
    <property type="match status" value="1"/>
</dbReference>
<dbReference type="RefSeq" id="WP_022347979.1">
    <property type="nucleotide sequence ID" value="NZ_JGCY01000233.1"/>
</dbReference>
<dbReference type="InterPro" id="IPR005467">
    <property type="entry name" value="His_kinase_dom"/>
</dbReference>
<reference evidence="9 10" key="1">
    <citation type="submission" date="2014-02" db="EMBL/GenBank/DDBJ databases">
        <authorList>
            <person name="Sears C."/>
            <person name="Carroll K."/>
            <person name="Sack B.R."/>
            <person name="Qadri F."/>
            <person name="Myers L.L."/>
            <person name="Chung G.-T."/>
            <person name="Escheverria P."/>
            <person name="Fraser C.M."/>
            <person name="Sadzewicz L."/>
            <person name="Shefchek K.A."/>
            <person name="Tallon L."/>
            <person name="Das S.P."/>
            <person name="Daugherty S."/>
            <person name="Mongodin E.F."/>
        </authorList>
    </citation>
    <scope>NUCLEOTIDE SEQUENCE [LARGE SCALE GENOMIC DNA]</scope>
    <source>
        <strain evidence="10">3988T(B)14</strain>
    </source>
</reference>
<dbReference type="GO" id="GO:0000155">
    <property type="term" value="F:phosphorelay sensor kinase activity"/>
    <property type="evidence" value="ECO:0007669"/>
    <property type="project" value="InterPro"/>
</dbReference>
<evidence type="ECO:0000256" key="4">
    <source>
        <dbReference type="ARBA" id="ARBA00022679"/>
    </source>
</evidence>